<dbReference type="InterPro" id="IPR048254">
    <property type="entry name" value="CDP_ALCOHOL_P_TRANSF_CS"/>
</dbReference>
<dbReference type="RefSeq" id="WP_200585945.1">
    <property type="nucleotide sequence ID" value="NZ_JAEHFY010000011.1"/>
</dbReference>
<feature type="transmembrane region" description="Helical" evidence="3">
    <location>
        <begin position="33"/>
        <end position="51"/>
    </location>
</feature>
<feature type="transmembrane region" description="Helical" evidence="3">
    <location>
        <begin position="203"/>
        <end position="225"/>
    </location>
</feature>
<dbReference type="Gene3D" id="1.20.120.1760">
    <property type="match status" value="1"/>
</dbReference>
<dbReference type="InterPro" id="IPR043130">
    <property type="entry name" value="CDP-OH_PTrfase_TM_dom"/>
</dbReference>
<comment type="similarity">
    <text evidence="2">Belongs to the CDP-alcohol phosphatidyltransferase class-I family.</text>
</comment>
<comment type="caution">
    <text evidence="4">The sequence shown here is derived from an EMBL/GenBank/DDBJ whole genome shotgun (WGS) entry which is preliminary data.</text>
</comment>
<evidence type="ECO:0000256" key="3">
    <source>
        <dbReference type="SAM" id="Phobius"/>
    </source>
</evidence>
<protein>
    <submittedName>
        <fullName evidence="4">CDP-alcohol phosphatidyltransferase family protein</fullName>
    </submittedName>
</protein>
<dbReference type="Proteomes" id="UP000660024">
    <property type="component" value="Unassembled WGS sequence"/>
</dbReference>
<proteinExistence type="inferred from homology"/>
<keyword evidence="3" id="KW-1133">Transmembrane helix</keyword>
<gene>
    <name evidence="4" type="ORF">I5M32_09240</name>
</gene>
<keyword evidence="3" id="KW-0812">Transmembrane</keyword>
<reference evidence="4 5" key="1">
    <citation type="submission" date="2020-12" db="EMBL/GenBank/DDBJ databases">
        <title>Bacterial novel species Pedobacter sp. SD-b isolated from soil.</title>
        <authorList>
            <person name="Jung H.-Y."/>
        </authorList>
    </citation>
    <scope>NUCLEOTIDE SEQUENCE [LARGE SCALE GENOMIC DNA]</scope>
    <source>
        <strain evidence="4 5">SD-b</strain>
    </source>
</reference>
<dbReference type="PROSITE" id="PS00379">
    <property type="entry name" value="CDP_ALCOHOL_P_TRANSF"/>
    <property type="match status" value="1"/>
</dbReference>
<name>A0ABS1BLF5_9SPHI</name>
<dbReference type="EMBL" id="JAEHFY010000011">
    <property type="protein sequence ID" value="MBK0383141.1"/>
    <property type="molecule type" value="Genomic_DNA"/>
</dbReference>
<accession>A0ABS1BLF5</accession>
<evidence type="ECO:0000256" key="1">
    <source>
        <dbReference type="ARBA" id="ARBA00022679"/>
    </source>
</evidence>
<keyword evidence="3" id="KW-0472">Membrane</keyword>
<feature type="transmembrane region" description="Helical" evidence="3">
    <location>
        <begin position="231"/>
        <end position="249"/>
    </location>
</feature>
<sequence>MSKLPKEHKFIDFSDYGRPIARLIAKALKNTKFTPIHVTIGFIISGLFAIYCILNGYYWLAAFFLVFKSVLDATDGELARLKQKPSYTGRYLDSVADIVLNALFFISIWLISNNSIWICLLAFFGLQLQGTLYNYYYVILRNKVNGDTTSRVFEYKAPIALRGETQKQVNILFCLYKILYGIFDKTIYILDSDADLGKILPNWLMTGISTFGLGFQLLVIATMLILGLKTLIMPFFLAYTLMVFVFIGIRKLFY</sequence>
<dbReference type="InterPro" id="IPR000462">
    <property type="entry name" value="CDP-OH_P_trans"/>
</dbReference>
<evidence type="ECO:0000256" key="2">
    <source>
        <dbReference type="RuleBase" id="RU003750"/>
    </source>
</evidence>
<evidence type="ECO:0000313" key="4">
    <source>
        <dbReference type="EMBL" id="MBK0383141.1"/>
    </source>
</evidence>
<dbReference type="Pfam" id="PF01066">
    <property type="entry name" value="CDP-OH_P_transf"/>
    <property type="match status" value="1"/>
</dbReference>
<keyword evidence="5" id="KW-1185">Reference proteome</keyword>
<organism evidence="4 5">
    <name type="scientific">Pedobacter segetis</name>
    <dbReference type="NCBI Taxonomy" id="2793069"/>
    <lineage>
        <taxon>Bacteria</taxon>
        <taxon>Pseudomonadati</taxon>
        <taxon>Bacteroidota</taxon>
        <taxon>Sphingobacteriia</taxon>
        <taxon>Sphingobacteriales</taxon>
        <taxon>Sphingobacteriaceae</taxon>
        <taxon>Pedobacter</taxon>
    </lineage>
</organism>
<feature type="transmembrane region" description="Helical" evidence="3">
    <location>
        <begin position="115"/>
        <end position="136"/>
    </location>
</feature>
<keyword evidence="1 2" id="KW-0808">Transferase</keyword>
<evidence type="ECO:0000313" key="5">
    <source>
        <dbReference type="Proteomes" id="UP000660024"/>
    </source>
</evidence>